<dbReference type="Proteomes" id="UP000283509">
    <property type="component" value="Unassembled WGS sequence"/>
</dbReference>
<proteinExistence type="predicted"/>
<comment type="caution">
    <text evidence="2">Lacks conserved residue(s) required for the propagation of feature annotation.</text>
</comment>
<dbReference type="Gene3D" id="2.60.120.290">
    <property type="entry name" value="Spermadhesin, CUB domain"/>
    <property type="match status" value="1"/>
</dbReference>
<evidence type="ECO:0000256" key="1">
    <source>
        <dbReference type="ARBA" id="ARBA00023157"/>
    </source>
</evidence>
<dbReference type="PANTHER" id="PTHR33236">
    <property type="entry name" value="INTRAFLAGELLAR TRANSPORT PROTEIN 122 FAMILY PROTEIN-RELATED"/>
    <property type="match status" value="1"/>
</dbReference>
<dbReference type="InterPro" id="IPR000859">
    <property type="entry name" value="CUB_dom"/>
</dbReference>
<keyword evidence="7" id="KW-1185">Reference proteome</keyword>
<evidence type="ECO:0000256" key="2">
    <source>
        <dbReference type="PROSITE-ProRule" id="PRU00059"/>
    </source>
</evidence>
<evidence type="ECO:0000259" key="5">
    <source>
        <dbReference type="PROSITE" id="PS01180"/>
    </source>
</evidence>
<reference evidence="6 7" key="2">
    <citation type="submission" date="2019-01" db="EMBL/GenBank/DDBJ databases">
        <title>The decoding of complex shrimp genome reveals the adaptation for benthos swimmer, frequently molting mechanism and breeding impact on genome.</title>
        <authorList>
            <person name="Sun Y."/>
            <person name="Gao Y."/>
            <person name="Yu Y."/>
        </authorList>
    </citation>
    <scope>NUCLEOTIDE SEQUENCE [LARGE SCALE GENOMIC DNA]</scope>
    <source>
        <tissue evidence="6">Muscle</tissue>
    </source>
</reference>
<name>A0A3R7MLE0_PENVA</name>
<dbReference type="InterPro" id="IPR035914">
    <property type="entry name" value="Sperma_CUB_dom_sf"/>
</dbReference>
<dbReference type="STRING" id="6689.A0A3R7MLE0"/>
<feature type="chain" id="PRO_5018733129" description="CUB domain-containing protein" evidence="4">
    <location>
        <begin position="28"/>
        <end position="681"/>
    </location>
</feature>
<evidence type="ECO:0000313" key="6">
    <source>
        <dbReference type="EMBL" id="ROT79908.1"/>
    </source>
</evidence>
<sequence length="681" mass="73062">MRVYGASNRLTTQVLVAVVLLACVVVAAPGGQIPDDPDARGDDSSGPGHDLSAWEADDLGESQRMRDDKCRKQTQIHMYRITLSVPFFSNARPLFPLRPCYPSPRLPASSLSSPPVILLLRLPASSPSPLHLLSFSSVSPLLPSPLHLLSFSSVSPASSPLLSTCYPSPPSPPLFPLSLPPVILLLRLPASSPSSPPIILLRLPLLPPLLSTCYPSPPSPPLLPLSSPPVILLLRLHRFFPLSSPPVILLLRLPLLPLSSPPVILLLRLPASSPSPLHLLSFSSVSPASSPLLSTCYPSPPSPPLLPPLLSTCYPPSPPLLPPLLSTCYPSPPSPPLLPPLLSTYHPSPFPPPVFIALVQIQPDQCTTRDGFSTLGTCMPAKECTSNGGTSSGSCAKGLGVCCLVTKRCSSTSKFNNTYFVNPSNDSTLGACTLTINRMNANICQLRLDFVYFELSQPDATGQCSTDFFTVQGTSTMICGSNTGQHMYVDVDPNGGAIKMSVDRSTTTNLARAWNIKVAQIECNSRFKAPKGCLQYFTETSGSVSSFNYDTALVNGTRQLRNMDYGVCILPPDGYCGIIWEKDTTSVYSFSVSGALDALDPNLVGTTYAVERNCTTDYVIIPGGTEDTGTQNDRFCGLGFPNSVMSYAKPYILYVKTNGDEAADTLNRGFKLNYRLTTICT</sequence>
<feature type="compositionally biased region" description="Basic and acidic residues" evidence="3">
    <location>
        <begin position="61"/>
        <end position="71"/>
    </location>
</feature>
<dbReference type="PROSITE" id="PS51257">
    <property type="entry name" value="PROKAR_LIPOPROTEIN"/>
    <property type="match status" value="1"/>
</dbReference>
<reference evidence="6 7" key="1">
    <citation type="submission" date="2018-04" db="EMBL/GenBank/DDBJ databases">
        <authorList>
            <person name="Zhang X."/>
            <person name="Yuan J."/>
            <person name="Li F."/>
            <person name="Xiang J."/>
        </authorList>
    </citation>
    <scope>NUCLEOTIDE SEQUENCE [LARGE SCALE GENOMIC DNA]</scope>
    <source>
        <tissue evidence="6">Muscle</tissue>
    </source>
</reference>
<keyword evidence="1" id="KW-1015">Disulfide bond</keyword>
<comment type="caution">
    <text evidence="6">The sequence shown here is derived from an EMBL/GenBank/DDBJ whole genome shotgun (WGS) entry which is preliminary data.</text>
</comment>
<dbReference type="Pfam" id="PF26080">
    <property type="entry name" value="CUB_animal"/>
    <property type="match status" value="1"/>
</dbReference>
<dbReference type="SUPFAM" id="SSF49854">
    <property type="entry name" value="Spermadhesin, CUB domain"/>
    <property type="match status" value="1"/>
</dbReference>
<dbReference type="InterPro" id="IPR058698">
    <property type="entry name" value="CUB_metazoa"/>
</dbReference>
<feature type="signal peptide" evidence="4">
    <location>
        <begin position="1"/>
        <end position="27"/>
    </location>
</feature>
<dbReference type="OrthoDB" id="6378485at2759"/>
<gene>
    <name evidence="6" type="ORF">C7M84_001386</name>
</gene>
<evidence type="ECO:0000256" key="4">
    <source>
        <dbReference type="SAM" id="SignalP"/>
    </source>
</evidence>
<dbReference type="PANTHER" id="PTHR33236:SF5">
    <property type="entry name" value="CUB DOMAIN-CONTAINING PROTEIN"/>
    <property type="match status" value="1"/>
</dbReference>
<dbReference type="PROSITE" id="PS01180">
    <property type="entry name" value="CUB"/>
    <property type="match status" value="1"/>
</dbReference>
<keyword evidence="4" id="KW-0732">Signal</keyword>
<organism evidence="6 7">
    <name type="scientific">Penaeus vannamei</name>
    <name type="common">Whiteleg shrimp</name>
    <name type="synonym">Litopenaeus vannamei</name>
    <dbReference type="NCBI Taxonomy" id="6689"/>
    <lineage>
        <taxon>Eukaryota</taxon>
        <taxon>Metazoa</taxon>
        <taxon>Ecdysozoa</taxon>
        <taxon>Arthropoda</taxon>
        <taxon>Crustacea</taxon>
        <taxon>Multicrustacea</taxon>
        <taxon>Malacostraca</taxon>
        <taxon>Eumalacostraca</taxon>
        <taxon>Eucarida</taxon>
        <taxon>Decapoda</taxon>
        <taxon>Dendrobranchiata</taxon>
        <taxon>Penaeoidea</taxon>
        <taxon>Penaeidae</taxon>
        <taxon>Penaeus</taxon>
    </lineage>
</organism>
<accession>A0A3R7MLE0</accession>
<dbReference type="EMBL" id="QCYY01001177">
    <property type="protein sequence ID" value="ROT79908.1"/>
    <property type="molecule type" value="Genomic_DNA"/>
</dbReference>
<evidence type="ECO:0000313" key="7">
    <source>
        <dbReference type="Proteomes" id="UP000283509"/>
    </source>
</evidence>
<evidence type="ECO:0000256" key="3">
    <source>
        <dbReference type="SAM" id="MobiDB-lite"/>
    </source>
</evidence>
<dbReference type="AlphaFoldDB" id="A0A3R7MLE0"/>
<protein>
    <recommendedName>
        <fullName evidence="5">CUB domain-containing protein</fullName>
    </recommendedName>
</protein>
<feature type="domain" description="CUB" evidence="5">
    <location>
        <begin position="533"/>
        <end position="677"/>
    </location>
</feature>
<feature type="region of interest" description="Disordered" evidence="3">
    <location>
        <begin position="32"/>
        <end position="71"/>
    </location>
</feature>